<keyword evidence="6" id="KW-0418">Kinase</keyword>
<evidence type="ECO:0000256" key="1">
    <source>
        <dbReference type="ARBA" id="ARBA00022448"/>
    </source>
</evidence>
<dbReference type="InterPro" id="IPR036095">
    <property type="entry name" value="PTS_EIIB-like_sf"/>
</dbReference>
<dbReference type="GO" id="GO:0009401">
    <property type="term" value="P:phosphoenolpyruvate-dependent sugar phosphotransferase system"/>
    <property type="evidence" value="ECO:0007669"/>
    <property type="project" value="UniProtKB-KW"/>
</dbReference>
<proteinExistence type="predicted"/>
<comment type="caution">
    <text evidence="9">The sequence shown here is derived from an EMBL/GenBank/DDBJ whole genome shotgun (WGS) entry which is preliminary data.</text>
</comment>
<dbReference type="Proteomes" id="UP000051302">
    <property type="component" value="Unassembled WGS sequence"/>
</dbReference>
<keyword evidence="10" id="KW-1185">Reference proteome</keyword>
<evidence type="ECO:0000256" key="5">
    <source>
        <dbReference type="ARBA" id="ARBA00022683"/>
    </source>
</evidence>
<evidence type="ECO:0000313" key="9">
    <source>
        <dbReference type="EMBL" id="KRM18248.1"/>
    </source>
</evidence>
<dbReference type="Pfam" id="PF02302">
    <property type="entry name" value="PTS_IIB"/>
    <property type="match status" value="1"/>
</dbReference>
<keyword evidence="4" id="KW-0808">Transferase</keyword>
<dbReference type="PROSITE" id="PS51100">
    <property type="entry name" value="PTS_EIIB_TYPE_3"/>
    <property type="match status" value="1"/>
</dbReference>
<evidence type="ECO:0000259" key="8">
    <source>
        <dbReference type="PROSITE" id="PS51100"/>
    </source>
</evidence>
<keyword evidence="1" id="KW-0813">Transport</keyword>
<accession>A0A0R1WK40</accession>
<feature type="modified residue" description="Phosphocysteine; by EIIA" evidence="7">
    <location>
        <position position="35"/>
    </location>
</feature>
<evidence type="ECO:0000313" key="10">
    <source>
        <dbReference type="Proteomes" id="UP000051302"/>
    </source>
</evidence>
<dbReference type="GO" id="GO:0008982">
    <property type="term" value="F:protein-N(PI)-phosphohistidine-sugar phosphotransferase activity"/>
    <property type="evidence" value="ECO:0007669"/>
    <property type="project" value="InterPro"/>
</dbReference>
<name>A0A0R1WK40_9LACO</name>
<protein>
    <submittedName>
        <fullName evidence="9">Cellobiose-specific PTS system IIB component</fullName>
    </submittedName>
</protein>
<dbReference type="GO" id="GO:0016301">
    <property type="term" value="F:kinase activity"/>
    <property type="evidence" value="ECO:0007669"/>
    <property type="project" value="UniProtKB-KW"/>
</dbReference>
<dbReference type="SUPFAM" id="SSF52794">
    <property type="entry name" value="PTS system IIB component-like"/>
    <property type="match status" value="1"/>
</dbReference>
<organism evidence="9 10">
    <name type="scientific">Companilactobacillus nantensis DSM 16982</name>
    <dbReference type="NCBI Taxonomy" id="1423774"/>
    <lineage>
        <taxon>Bacteria</taxon>
        <taxon>Bacillati</taxon>
        <taxon>Bacillota</taxon>
        <taxon>Bacilli</taxon>
        <taxon>Lactobacillales</taxon>
        <taxon>Lactobacillaceae</taxon>
        <taxon>Companilactobacillus</taxon>
    </lineage>
</organism>
<evidence type="ECO:0000256" key="6">
    <source>
        <dbReference type="ARBA" id="ARBA00022777"/>
    </source>
</evidence>
<feature type="domain" description="PTS EIIB type-3" evidence="8">
    <location>
        <begin position="28"/>
        <end position="127"/>
    </location>
</feature>
<dbReference type="PATRIC" id="fig|1423774.3.peg.1632"/>
<evidence type="ECO:0000256" key="3">
    <source>
        <dbReference type="ARBA" id="ARBA00022597"/>
    </source>
</evidence>
<dbReference type="InterPro" id="IPR013012">
    <property type="entry name" value="PTS_EIIB_3"/>
</dbReference>
<keyword evidence="2" id="KW-0597">Phosphoprotein</keyword>
<evidence type="ECO:0000256" key="4">
    <source>
        <dbReference type="ARBA" id="ARBA00022679"/>
    </source>
</evidence>
<keyword evidence="3" id="KW-0762">Sugar transport</keyword>
<keyword evidence="5" id="KW-0598">Phosphotransferase system</keyword>
<dbReference type="EMBL" id="AZFV01000003">
    <property type="protein sequence ID" value="KRM18248.1"/>
    <property type="molecule type" value="Genomic_DNA"/>
</dbReference>
<dbReference type="PANTHER" id="PTHR34581:SF2">
    <property type="entry name" value="PTS SYSTEM N,N'-DIACETYLCHITOBIOSE-SPECIFIC EIIB COMPONENT"/>
    <property type="match status" value="1"/>
</dbReference>
<dbReference type="Gene3D" id="3.40.50.2300">
    <property type="match status" value="1"/>
</dbReference>
<dbReference type="InterPro" id="IPR003501">
    <property type="entry name" value="PTS_EIIB_2/3"/>
</dbReference>
<dbReference type="PANTHER" id="PTHR34581">
    <property type="entry name" value="PTS SYSTEM N,N'-DIACETYLCHITOBIOSE-SPECIFIC EIIB COMPONENT"/>
    <property type="match status" value="1"/>
</dbReference>
<reference evidence="9 10" key="1">
    <citation type="journal article" date="2015" name="Genome Announc.">
        <title>Expanding the biotechnology potential of lactobacilli through comparative genomics of 213 strains and associated genera.</title>
        <authorList>
            <person name="Sun Z."/>
            <person name="Harris H.M."/>
            <person name="McCann A."/>
            <person name="Guo C."/>
            <person name="Argimon S."/>
            <person name="Zhang W."/>
            <person name="Yang X."/>
            <person name="Jeffery I.B."/>
            <person name="Cooney J.C."/>
            <person name="Kagawa T.F."/>
            <person name="Liu W."/>
            <person name="Song Y."/>
            <person name="Salvetti E."/>
            <person name="Wrobel A."/>
            <person name="Rasinkangas P."/>
            <person name="Parkhill J."/>
            <person name="Rea M.C."/>
            <person name="O'Sullivan O."/>
            <person name="Ritari J."/>
            <person name="Douillard F.P."/>
            <person name="Paul Ross R."/>
            <person name="Yang R."/>
            <person name="Briner A.E."/>
            <person name="Felis G.E."/>
            <person name="de Vos W.M."/>
            <person name="Barrangou R."/>
            <person name="Klaenhammer T.R."/>
            <person name="Caufield P.W."/>
            <person name="Cui Y."/>
            <person name="Zhang H."/>
            <person name="O'Toole P.W."/>
        </authorList>
    </citation>
    <scope>NUCLEOTIDE SEQUENCE [LARGE SCALE GENOMIC DNA]</scope>
    <source>
        <strain evidence="9 10">DSM 16982</strain>
    </source>
</reference>
<evidence type="ECO:0000256" key="2">
    <source>
        <dbReference type="ARBA" id="ARBA00022553"/>
    </source>
</evidence>
<evidence type="ECO:0000256" key="7">
    <source>
        <dbReference type="PROSITE-ProRule" id="PRU00423"/>
    </source>
</evidence>
<sequence length="127" mass="13908">MKAFLVNVLAKKQINKITDQEGYLIMAEKTIMLCCAAGMSTSLLVSKMQKAAESDGIDAEIFAAAAADADAKLEEKHPDVLMLGPQVRYLEGQFKEKLSIPVEVINMQDYGMMNGEKVLREAVKLIG</sequence>
<dbReference type="AlphaFoldDB" id="A0A0R1WK40"/>
<dbReference type="STRING" id="1423774.FD31_GL001578"/>
<dbReference type="InterPro" id="IPR051819">
    <property type="entry name" value="PTS_sugar-specific_EIIB"/>
</dbReference>
<gene>
    <name evidence="9" type="ORF">FD31_GL001578</name>
</gene>
<dbReference type="CDD" id="cd05564">
    <property type="entry name" value="PTS_IIB_chitobiose_lichenan"/>
    <property type="match status" value="1"/>
</dbReference>